<dbReference type="Proteomes" id="UP000677054">
    <property type="component" value="Unassembled WGS sequence"/>
</dbReference>
<organism evidence="3">
    <name type="scientific">Darwinula stevensoni</name>
    <dbReference type="NCBI Taxonomy" id="69355"/>
    <lineage>
        <taxon>Eukaryota</taxon>
        <taxon>Metazoa</taxon>
        <taxon>Ecdysozoa</taxon>
        <taxon>Arthropoda</taxon>
        <taxon>Crustacea</taxon>
        <taxon>Oligostraca</taxon>
        <taxon>Ostracoda</taxon>
        <taxon>Podocopa</taxon>
        <taxon>Podocopida</taxon>
        <taxon>Darwinulocopina</taxon>
        <taxon>Darwinuloidea</taxon>
        <taxon>Darwinulidae</taxon>
        <taxon>Darwinula</taxon>
    </lineage>
</organism>
<dbReference type="AlphaFoldDB" id="A0A7R9FR62"/>
<keyword evidence="4" id="KW-1185">Reference proteome</keyword>
<protein>
    <submittedName>
        <fullName evidence="3">Uncharacterized protein</fullName>
    </submittedName>
</protein>
<proteinExistence type="predicted"/>
<evidence type="ECO:0000256" key="2">
    <source>
        <dbReference type="SAM" id="Phobius"/>
    </source>
</evidence>
<evidence type="ECO:0000313" key="4">
    <source>
        <dbReference type="Proteomes" id="UP000677054"/>
    </source>
</evidence>
<keyword evidence="2" id="KW-1133">Transmembrane helix</keyword>
<dbReference type="EMBL" id="CAJPEV010003869">
    <property type="protein sequence ID" value="CAG0900704.1"/>
    <property type="molecule type" value="Genomic_DNA"/>
</dbReference>
<feature type="transmembrane region" description="Helical" evidence="2">
    <location>
        <begin position="53"/>
        <end position="71"/>
    </location>
</feature>
<keyword evidence="2" id="KW-0812">Transmembrane</keyword>
<evidence type="ECO:0000256" key="1">
    <source>
        <dbReference type="SAM" id="MobiDB-lite"/>
    </source>
</evidence>
<name>A0A7R9FR62_9CRUS</name>
<evidence type="ECO:0000313" key="3">
    <source>
        <dbReference type="EMBL" id="CAD7251839.1"/>
    </source>
</evidence>
<dbReference type="EMBL" id="LR903386">
    <property type="protein sequence ID" value="CAD7251839.1"/>
    <property type="molecule type" value="Genomic_DNA"/>
</dbReference>
<feature type="compositionally biased region" description="Basic and acidic residues" evidence="1">
    <location>
        <begin position="103"/>
        <end position="113"/>
    </location>
</feature>
<reference evidence="3" key="1">
    <citation type="submission" date="2020-11" db="EMBL/GenBank/DDBJ databases">
        <authorList>
            <person name="Tran Van P."/>
        </authorList>
    </citation>
    <scope>NUCLEOTIDE SEQUENCE</scope>
</reference>
<gene>
    <name evidence="3" type="ORF">DSTB1V02_LOCUS11601</name>
</gene>
<feature type="region of interest" description="Disordered" evidence="1">
    <location>
        <begin position="103"/>
        <end position="126"/>
    </location>
</feature>
<sequence length="126" mass="14662">MGQVFFRHTTEPRTSCRCRDINAILIRHNIYLKTSPTKMAVLEYLDYIPKTETAVNGALVGIFLLFLLYALQLNWMYRILVAVSNLFAERDIKVDCSVELPLDKKNGEHKDENKDENEEELLKKTK</sequence>
<keyword evidence="2" id="KW-0472">Membrane</keyword>
<accession>A0A7R9FR62</accession>